<dbReference type="EMBL" id="JACSQL010000008">
    <property type="protein sequence ID" value="MBD7969740.1"/>
    <property type="molecule type" value="Genomic_DNA"/>
</dbReference>
<feature type="domain" description="Rhodanese" evidence="2">
    <location>
        <begin position="7"/>
        <end position="54"/>
    </location>
</feature>
<dbReference type="PROSITE" id="PS50206">
    <property type="entry name" value="RHODANESE_3"/>
    <property type="match status" value="1"/>
</dbReference>
<dbReference type="InterPro" id="IPR036291">
    <property type="entry name" value="NAD(P)-bd_dom_sf"/>
</dbReference>
<reference evidence="3 4" key="1">
    <citation type="submission" date="2020-08" db="EMBL/GenBank/DDBJ databases">
        <title>A Genomic Blueprint of the Chicken Gut Microbiome.</title>
        <authorList>
            <person name="Gilroy R."/>
            <person name="Ravi A."/>
            <person name="Getino M."/>
            <person name="Pursley I."/>
            <person name="Horton D.L."/>
            <person name="Alikhan N.-F."/>
            <person name="Baker D."/>
            <person name="Gharbi K."/>
            <person name="Hall N."/>
            <person name="Watson M."/>
            <person name="Adriaenssens E.M."/>
            <person name="Foster-Nyarko E."/>
            <person name="Jarju S."/>
            <person name="Secka A."/>
            <person name="Antonio M."/>
            <person name="Oren A."/>
            <person name="Chaudhuri R."/>
            <person name="La Ragione R.M."/>
            <person name="Hildebrand F."/>
            <person name="Pallen M.J."/>
        </authorList>
    </citation>
    <scope>NUCLEOTIDE SEQUENCE [LARGE SCALE GENOMIC DNA]</scope>
    <source>
        <strain evidence="3 4">Sa2BVA9</strain>
    </source>
</reference>
<dbReference type="SUPFAM" id="SSF51735">
    <property type="entry name" value="NAD(P)-binding Rossmann-fold domains"/>
    <property type="match status" value="1"/>
</dbReference>
<comment type="similarity">
    <text evidence="1">Belongs to the NAD(P)-dependent epimerase/dehydratase family.</text>
</comment>
<evidence type="ECO:0000313" key="3">
    <source>
        <dbReference type="EMBL" id="MBD7969740.1"/>
    </source>
</evidence>
<name>A0ABR8T1U9_9BACL</name>
<protein>
    <submittedName>
        <fullName evidence="3">NAD-dependent epimerase/dehydratase family protein</fullName>
    </submittedName>
</protein>
<gene>
    <name evidence="3" type="ORF">H9647_16885</name>
</gene>
<dbReference type="Gene3D" id="3.90.25.10">
    <property type="entry name" value="UDP-galactose 4-epimerase, domain 1"/>
    <property type="match status" value="1"/>
</dbReference>
<evidence type="ECO:0000259" key="2">
    <source>
        <dbReference type="PROSITE" id="PS50206"/>
    </source>
</evidence>
<dbReference type="Proteomes" id="UP000608071">
    <property type="component" value="Unassembled WGS sequence"/>
</dbReference>
<evidence type="ECO:0000313" key="4">
    <source>
        <dbReference type="Proteomes" id="UP000608071"/>
    </source>
</evidence>
<keyword evidence="4" id="KW-1185">Reference proteome</keyword>
<sequence length="319" mass="34505">MDTTGLKDKVVLVTGASGFTGRHAVQLLRACGAKVAAVTRSLSADFQDDNVTVHLCDLRDRQAVNQLVSHTQPDYILHLAGQNSVPASWADPVSTIEMNVMSPLYLLDAMRTLPECRAVIVGSRLKYIPVPDLPLSPPHPYSLSKYMEELVSMSFSAMYSQQMIYAEPGNLIGPGPSTGICSLLAAHVISAEQGKNPEPFRLSSRSDARDYLDVRDAVRAYLALLLNGEPGRIYPVISGKERMLGEIADLLLSNTKAQVPLLWGAPSSGPGGVSAVENESDSCVSLTKLGWKPEIPFASSIEDVLQDHRHRRSKEGGQA</sequence>
<dbReference type="Pfam" id="PF01370">
    <property type="entry name" value="Epimerase"/>
    <property type="match status" value="1"/>
</dbReference>
<accession>A0ABR8T1U9</accession>
<comment type="caution">
    <text evidence="3">The sequence shown here is derived from an EMBL/GenBank/DDBJ whole genome shotgun (WGS) entry which is preliminary data.</text>
</comment>
<dbReference type="InterPro" id="IPR001509">
    <property type="entry name" value="Epimerase_deHydtase"/>
</dbReference>
<evidence type="ECO:0000256" key="1">
    <source>
        <dbReference type="ARBA" id="ARBA00007637"/>
    </source>
</evidence>
<organism evidence="3 4">
    <name type="scientific">Paenibacillus gallinarum</name>
    <dbReference type="NCBI Taxonomy" id="2762232"/>
    <lineage>
        <taxon>Bacteria</taxon>
        <taxon>Bacillati</taxon>
        <taxon>Bacillota</taxon>
        <taxon>Bacilli</taxon>
        <taxon>Bacillales</taxon>
        <taxon>Paenibacillaceae</taxon>
        <taxon>Paenibacillus</taxon>
    </lineage>
</organism>
<dbReference type="PANTHER" id="PTHR43000">
    <property type="entry name" value="DTDP-D-GLUCOSE 4,6-DEHYDRATASE-RELATED"/>
    <property type="match status" value="1"/>
</dbReference>
<dbReference type="InterPro" id="IPR001763">
    <property type="entry name" value="Rhodanese-like_dom"/>
</dbReference>
<proteinExistence type="inferred from homology"/>
<dbReference type="RefSeq" id="WP_191802114.1">
    <property type="nucleotide sequence ID" value="NZ_JACSQL010000008.1"/>
</dbReference>
<dbReference type="Gene3D" id="3.40.50.720">
    <property type="entry name" value="NAD(P)-binding Rossmann-like Domain"/>
    <property type="match status" value="1"/>
</dbReference>